<dbReference type="CDD" id="cd16913">
    <property type="entry name" value="YkuD_like"/>
    <property type="match status" value="1"/>
</dbReference>
<dbReference type="InterPro" id="IPR038063">
    <property type="entry name" value="Transpep_catalytic_dom"/>
</dbReference>
<keyword evidence="8 9" id="KW-0961">Cell wall biogenesis/degradation</keyword>
<keyword evidence="4" id="KW-0808">Transferase</keyword>
<dbReference type="Gene3D" id="2.40.440.10">
    <property type="entry name" value="L,D-transpeptidase catalytic domain-like"/>
    <property type="match status" value="1"/>
</dbReference>
<evidence type="ECO:0000256" key="6">
    <source>
        <dbReference type="ARBA" id="ARBA00022960"/>
    </source>
</evidence>
<dbReference type="AlphaFoldDB" id="A0A3N1VTC8"/>
<dbReference type="GO" id="GO:0005576">
    <property type="term" value="C:extracellular region"/>
    <property type="evidence" value="ECO:0007669"/>
    <property type="project" value="TreeGrafter"/>
</dbReference>
<dbReference type="GO" id="GO:0018104">
    <property type="term" value="P:peptidoglycan-protein cross-linking"/>
    <property type="evidence" value="ECO:0007669"/>
    <property type="project" value="TreeGrafter"/>
</dbReference>
<evidence type="ECO:0000256" key="5">
    <source>
        <dbReference type="ARBA" id="ARBA00022801"/>
    </source>
</evidence>
<dbReference type="GO" id="GO:0008360">
    <property type="term" value="P:regulation of cell shape"/>
    <property type="evidence" value="ECO:0007669"/>
    <property type="project" value="UniProtKB-UniRule"/>
</dbReference>
<dbReference type="Pfam" id="PF03734">
    <property type="entry name" value="YkuD"/>
    <property type="match status" value="1"/>
</dbReference>
<evidence type="ECO:0000256" key="8">
    <source>
        <dbReference type="ARBA" id="ARBA00023316"/>
    </source>
</evidence>
<dbReference type="RefSeq" id="WP_123288896.1">
    <property type="nucleotide sequence ID" value="NZ_RJVA01000009.1"/>
</dbReference>
<dbReference type="PROSITE" id="PS52029">
    <property type="entry name" value="LD_TPASE"/>
    <property type="match status" value="1"/>
</dbReference>
<comment type="caution">
    <text evidence="11">The sequence shown here is derived from an EMBL/GenBank/DDBJ whole genome shotgun (WGS) entry which is preliminary data.</text>
</comment>
<dbReference type="GO" id="GO:0071972">
    <property type="term" value="F:peptidoglycan L,D-transpeptidase activity"/>
    <property type="evidence" value="ECO:0007669"/>
    <property type="project" value="TreeGrafter"/>
</dbReference>
<evidence type="ECO:0000259" key="10">
    <source>
        <dbReference type="PROSITE" id="PS52029"/>
    </source>
</evidence>
<evidence type="ECO:0000256" key="9">
    <source>
        <dbReference type="PROSITE-ProRule" id="PRU01373"/>
    </source>
</evidence>
<dbReference type="EMBL" id="RJVA01000009">
    <property type="protein sequence ID" value="ROR03097.1"/>
    <property type="molecule type" value="Genomic_DNA"/>
</dbReference>
<evidence type="ECO:0000256" key="3">
    <source>
        <dbReference type="ARBA" id="ARBA00022676"/>
    </source>
</evidence>
<evidence type="ECO:0000256" key="7">
    <source>
        <dbReference type="ARBA" id="ARBA00022984"/>
    </source>
</evidence>
<dbReference type="InterPro" id="IPR005490">
    <property type="entry name" value="LD_TPept_cat_dom"/>
</dbReference>
<feature type="domain" description="L,D-TPase catalytic" evidence="10">
    <location>
        <begin position="118"/>
        <end position="247"/>
    </location>
</feature>
<dbReference type="InterPro" id="IPR050979">
    <property type="entry name" value="LD-transpeptidase"/>
</dbReference>
<dbReference type="PANTHER" id="PTHR30582">
    <property type="entry name" value="L,D-TRANSPEPTIDASE"/>
    <property type="match status" value="1"/>
</dbReference>
<dbReference type="GO" id="GO:0071555">
    <property type="term" value="P:cell wall organization"/>
    <property type="evidence" value="ECO:0007669"/>
    <property type="project" value="UniProtKB-UniRule"/>
</dbReference>
<keyword evidence="5" id="KW-0378">Hydrolase</keyword>
<keyword evidence="7 9" id="KW-0573">Peptidoglycan synthesis</keyword>
<dbReference type="GO" id="GO:0016757">
    <property type="term" value="F:glycosyltransferase activity"/>
    <property type="evidence" value="ECO:0007669"/>
    <property type="project" value="UniProtKB-KW"/>
</dbReference>
<sequence>MDSLTQCPIPKKLRWTQRVLTGIIFFISVLSGTSQAEQNVFTAEIFKYPYDLDSQTVVGQPRLHQVKQGESLLDIARTYGLGYNEMALLYPRMDPWLPPKQKSLIIPTLWVLPPTRLEELVINIPELRLYLFDKKSKTVQTYPIGIGDEGWETPIKVGYIAEKRPNPSWYIPESLQAKYGMKVMPPGPENPLGEYMLKLSIGPYGIHGTHMPWGVGRLVSHGCIRCYPEHIRLLYPQVAVGTRVEIIYEPLKLGIKNGRVYVEAHPDVYRKIDDYTRYAMEKLDQSSWASRVDRRRFALAVRLQNGVPTDVSTVERVPSTTLAEDAGTLKEILDFGANTF</sequence>
<reference evidence="11 12" key="1">
    <citation type="submission" date="2018-11" db="EMBL/GenBank/DDBJ databases">
        <title>Genomic Encyclopedia of Type Strains, Phase IV (KMG-IV): sequencing the most valuable type-strain genomes for metagenomic binning, comparative biology and taxonomic classification.</title>
        <authorList>
            <person name="Goeker M."/>
        </authorList>
    </citation>
    <scope>NUCLEOTIDE SEQUENCE [LARGE SCALE GENOMIC DNA]</scope>
    <source>
        <strain evidence="11 12">DSM 22027</strain>
    </source>
</reference>
<feature type="active site" description="Nucleophile" evidence="9">
    <location>
        <position position="223"/>
    </location>
</feature>
<dbReference type="PANTHER" id="PTHR30582:SF24">
    <property type="entry name" value="L,D-TRANSPEPTIDASE ERFK_SRFK-RELATED"/>
    <property type="match status" value="1"/>
</dbReference>
<evidence type="ECO:0000256" key="4">
    <source>
        <dbReference type="ARBA" id="ARBA00022679"/>
    </source>
</evidence>
<comment type="pathway">
    <text evidence="1 9">Cell wall biogenesis; peptidoglycan biosynthesis.</text>
</comment>
<dbReference type="Proteomes" id="UP000276223">
    <property type="component" value="Unassembled WGS sequence"/>
</dbReference>
<dbReference type="OrthoDB" id="9787225at2"/>
<keyword evidence="12" id="KW-1185">Reference proteome</keyword>
<evidence type="ECO:0000313" key="11">
    <source>
        <dbReference type="EMBL" id="ROR03097.1"/>
    </source>
</evidence>
<feature type="active site" description="Proton donor/acceptor" evidence="9">
    <location>
        <position position="207"/>
    </location>
</feature>
<comment type="similarity">
    <text evidence="2">Belongs to the YkuD family.</text>
</comment>
<proteinExistence type="inferred from homology"/>
<evidence type="ECO:0000256" key="1">
    <source>
        <dbReference type="ARBA" id="ARBA00004752"/>
    </source>
</evidence>
<dbReference type="UniPathway" id="UPA00219"/>
<organism evidence="11 12">
    <name type="scientific">Desulfosoma caldarium</name>
    <dbReference type="NCBI Taxonomy" id="610254"/>
    <lineage>
        <taxon>Bacteria</taxon>
        <taxon>Pseudomonadati</taxon>
        <taxon>Thermodesulfobacteriota</taxon>
        <taxon>Syntrophobacteria</taxon>
        <taxon>Syntrophobacterales</taxon>
        <taxon>Syntrophobacteraceae</taxon>
        <taxon>Desulfosoma</taxon>
    </lineage>
</organism>
<gene>
    <name evidence="11" type="ORF">EDC27_0353</name>
</gene>
<keyword evidence="6 9" id="KW-0133">Cell shape</keyword>
<keyword evidence="3" id="KW-0328">Glycosyltransferase</keyword>
<name>A0A3N1VTC8_9BACT</name>
<dbReference type="SUPFAM" id="SSF141523">
    <property type="entry name" value="L,D-transpeptidase catalytic domain-like"/>
    <property type="match status" value="1"/>
</dbReference>
<evidence type="ECO:0000313" key="12">
    <source>
        <dbReference type="Proteomes" id="UP000276223"/>
    </source>
</evidence>
<protein>
    <submittedName>
        <fullName evidence="11">L,D-transpeptidase ErfK/SrfK</fullName>
    </submittedName>
</protein>
<accession>A0A3N1VTC8</accession>
<evidence type="ECO:0000256" key="2">
    <source>
        <dbReference type="ARBA" id="ARBA00005992"/>
    </source>
</evidence>